<keyword evidence="3" id="KW-1185">Reference proteome</keyword>
<dbReference type="EMBL" id="JAMKOV010000001">
    <property type="protein sequence ID" value="KAI8045414.1"/>
    <property type="molecule type" value="Genomic_DNA"/>
</dbReference>
<dbReference type="AlphaFoldDB" id="A0A9P9YYF0"/>
<name>A0A9P9YYF0_9MUSC</name>
<dbReference type="Proteomes" id="UP001059596">
    <property type="component" value="Chromosome 3R"/>
</dbReference>
<gene>
    <name evidence="2" type="ORF">M5D96_001595</name>
</gene>
<proteinExistence type="predicted"/>
<accession>A0A9P9YYF0</accession>
<protein>
    <submittedName>
        <fullName evidence="2">Uncharacterized protein</fullName>
    </submittedName>
</protein>
<evidence type="ECO:0000256" key="1">
    <source>
        <dbReference type="SAM" id="MobiDB-lite"/>
    </source>
</evidence>
<comment type="caution">
    <text evidence="2">The sequence shown here is derived from an EMBL/GenBank/DDBJ whole genome shotgun (WGS) entry which is preliminary data.</text>
</comment>
<reference evidence="2" key="1">
    <citation type="journal article" date="2023" name="Genome Biol. Evol.">
        <title>Long-read-based Genome Assembly of Drosophila gunungcola Reveals Fewer Chemosensory Genes in Flower-breeding Species.</title>
        <authorList>
            <person name="Negi A."/>
            <person name="Liao B.Y."/>
            <person name="Yeh S.D."/>
        </authorList>
    </citation>
    <scope>NUCLEOTIDE SEQUENCE</scope>
    <source>
        <strain evidence="2">Sukarami</strain>
    </source>
</reference>
<sequence>MAICISVKQVQKRTAKRNYGTNSSTWSHLSFSTDTTPPLAPRGPIKGGRGGVANLGGECRATQPHPHP</sequence>
<organism evidence="2 3">
    <name type="scientific">Drosophila gunungcola</name>
    <name type="common">fruit fly</name>
    <dbReference type="NCBI Taxonomy" id="103775"/>
    <lineage>
        <taxon>Eukaryota</taxon>
        <taxon>Metazoa</taxon>
        <taxon>Ecdysozoa</taxon>
        <taxon>Arthropoda</taxon>
        <taxon>Hexapoda</taxon>
        <taxon>Insecta</taxon>
        <taxon>Pterygota</taxon>
        <taxon>Neoptera</taxon>
        <taxon>Endopterygota</taxon>
        <taxon>Diptera</taxon>
        <taxon>Brachycera</taxon>
        <taxon>Muscomorpha</taxon>
        <taxon>Ephydroidea</taxon>
        <taxon>Drosophilidae</taxon>
        <taxon>Drosophila</taxon>
        <taxon>Sophophora</taxon>
    </lineage>
</organism>
<feature type="compositionally biased region" description="Polar residues" evidence="1">
    <location>
        <begin position="19"/>
        <end position="36"/>
    </location>
</feature>
<feature type="non-terminal residue" evidence="2">
    <location>
        <position position="68"/>
    </location>
</feature>
<evidence type="ECO:0000313" key="2">
    <source>
        <dbReference type="EMBL" id="KAI8045414.1"/>
    </source>
</evidence>
<feature type="region of interest" description="Disordered" evidence="1">
    <location>
        <begin position="19"/>
        <end position="68"/>
    </location>
</feature>
<feature type="compositionally biased region" description="Gly residues" evidence="1">
    <location>
        <begin position="45"/>
        <end position="54"/>
    </location>
</feature>
<evidence type="ECO:0000313" key="3">
    <source>
        <dbReference type="Proteomes" id="UP001059596"/>
    </source>
</evidence>